<evidence type="ECO:0000313" key="2">
    <source>
        <dbReference type="EMBL" id="KFM69967.1"/>
    </source>
</evidence>
<keyword evidence="1" id="KW-0472">Membrane</keyword>
<accession>A0A087TXX8</accession>
<dbReference type="Proteomes" id="UP000054359">
    <property type="component" value="Unassembled WGS sequence"/>
</dbReference>
<gene>
    <name evidence="2" type="ORF">X975_24974</name>
</gene>
<dbReference type="EMBL" id="KK117259">
    <property type="protein sequence ID" value="KFM69967.1"/>
    <property type="molecule type" value="Genomic_DNA"/>
</dbReference>
<keyword evidence="1" id="KW-0812">Transmembrane</keyword>
<protein>
    <submittedName>
        <fullName evidence="2">Uncharacterized protein</fullName>
    </submittedName>
</protein>
<keyword evidence="1" id="KW-1133">Transmembrane helix</keyword>
<reference evidence="2 3" key="1">
    <citation type="submission" date="2013-11" db="EMBL/GenBank/DDBJ databases">
        <title>Genome sequencing of Stegodyphus mimosarum.</title>
        <authorList>
            <person name="Bechsgaard J."/>
        </authorList>
    </citation>
    <scope>NUCLEOTIDE SEQUENCE [LARGE SCALE GENOMIC DNA]</scope>
</reference>
<proteinExistence type="predicted"/>
<feature type="transmembrane region" description="Helical" evidence="1">
    <location>
        <begin position="49"/>
        <end position="68"/>
    </location>
</feature>
<keyword evidence="3" id="KW-1185">Reference proteome</keyword>
<evidence type="ECO:0000256" key="1">
    <source>
        <dbReference type="SAM" id="Phobius"/>
    </source>
</evidence>
<organism evidence="2 3">
    <name type="scientific">Stegodyphus mimosarum</name>
    <name type="common">African social velvet spider</name>
    <dbReference type="NCBI Taxonomy" id="407821"/>
    <lineage>
        <taxon>Eukaryota</taxon>
        <taxon>Metazoa</taxon>
        <taxon>Ecdysozoa</taxon>
        <taxon>Arthropoda</taxon>
        <taxon>Chelicerata</taxon>
        <taxon>Arachnida</taxon>
        <taxon>Araneae</taxon>
        <taxon>Araneomorphae</taxon>
        <taxon>Entelegynae</taxon>
        <taxon>Eresoidea</taxon>
        <taxon>Eresidae</taxon>
        <taxon>Stegodyphus</taxon>
    </lineage>
</organism>
<name>A0A087TXX8_STEMI</name>
<feature type="non-terminal residue" evidence="2">
    <location>
        <position position="83"/>
    </location>
</feature>
<sequence length="83" mass="9795">MSVICTFLIHMYLTKMQIVLLFNDFLELFKFCIWHFLVPQNRWSRFHLFRMVILLHGLLSTAVTKVLAGETTRLTYFSALGPN</sequence>
<dbReference type="AlphaFoldDB" id="A0A087TXX8"/>
<feature type="transmembrane region" description="Helical" evidence="1">
    <location>
        <begin position="18"/>
        <end position="37"/>
    </location>
</feature>
<evidence type="ECO:0000313" key="3">
    <source>
        <dbReference type="Proteomes" id="UP000054359"/>
    </source>
</evidence>